<feature type="compositionally biased region" description="Basic and acidic residues" evidence="1">
    <location>
        <begin position="834"/>
        <end position="880"/>
    </location>
</feature>
<evidence type="ECO:0000313" key="2">
    <source>
        <dbReference type="EMBL" id="GEM10640.1"/>
    </source>
</evidence>
<name>A0A511KJT8_RHOTO</name>
<feature type="region of interest" description="Disordered" evidence="1">
    <location>
        <begin position="285"/>
        <end position="321"/>
    </location>
</feature>
<feature type="compositionally biased region" description="Low complexity" evidence="1">
    <location>
        <begin position="306"/>
        <end position="320"/>
    </location>
</feature>
<dbReference type="OrthoDB" id="3219396at2759"/>
<sequence length="990" mass="107349">MSSSRQDVEIILQFHQHYTLSASRLPTSNPATASPSITVHQTLPSGGSAVVGSFSSTRLTEFFADRPSFRPPLAITDVRLDEANDPGDTILCAVFYLTGQWSLFRVAFPSFTSPSQPFRAEEVYASLAIASPLSHPLSAAPAPSPTSSPFDPVSLARLHSPLLVTLSDSLTLRFMRLDEAAEGMIEVDEAETPLQSRENWAPVVLDVSRESGSAEEEEEPWLGKKRTEWDSQRFKISLAYSMSVFPASWTVGIQEFTVDVPPPRHASLSSVRVLPKMRISARHATATPILSPLPSTPRRSAPLALPSPHSTPTSQSPVTSIEHSHPFIVTSRVDNTLDVYEIVSRPTPSLTSSSSAKPVPATPSRPSSVRIRRNLHANSAAPLSPLSPPLRIIHRGTLFGHTARVASVALLAESGVGEADEAGVKCVSAGDDGVVKVWRLNPSVGREGEKSRKRREVGEVVDVRAVSGAERTEDDVTEWQRLRQKRRRSEDGEDRPQKVKRVWVNEDQIVVVGVGAGDADETVRVCFHPLALCISTAPDGEIEKAMAQAAKEELGQRKRRVGVKTYCIEAPALGHMTSSAWHSVVNGFTSSLGPYLTSPSSHRARDDSPDRPTGRRGSGSIPPSTSRVTEEDDPTFIPNPPTRLTVKLPALKRSCSSSCATSNCKSILRNTPDRSCSLPPVDDEPEATTSQHRLPHFPPLSPTTSPAPTLARSSPLTIPERPNRGRSSSLPATVSPDVTLVPLLPCCVACERATLYGCSPPSSSLDSYTETWSKGALKKREEEKRAEEEREKYRQEAERIRRSYYGGRCGTRLVGYEREWKEREEQWSTSHLGELVERQGGVDELDRAKKREGRERRPSREEGDEKGRSSEEEHEQEKSGAHTSDSLSHATTTAAEPATYDVDKAGTQGYSSSTPAPTSEKPESRPQPAPSPAATSSPATASTPTSAPPRPSPVRRISSAAASFSQRLAAAVGSGLTHVPVSVPGVRTGF</sequence>
<feature type="region of interest" description="Disordered" evidence="1">
    <location>
        <begin position="346"/>
        <end position="369"/>
    </location>
</feature>
<feature type="compositionally biased region" description="Polar residues" evidence="1">
    <location>
        <begin position="881"/>
        <end position="894"/>
    </location>
</feature>
<dbReference type="AlphaFoldDB" id="A0A511KJT8"/>
<accession>A0A511KJT8</accession>
<evidence type="ECO:0000256" key="1">
    <source>
        <dbReference type="SAM" id="MobiDB-lite"/>
    </source>
</evidence>
<proteinExistence type="predicted"/>
<feature type="compositionally biased region" description="Polar residues" evidence="1">
    <location>
        <begin position="760"/>
        <end position="772"/>
    </location>
</feature>
<dbReference type="Gene3D" id="2.130.10.10">
    <property type="entry name" value="YVTN repeat-like/Quinoprotein amine dehydrogenase"/>
    <property type="match status" value="1"/>
</dbReference>
<feature type="compositionally biased region" description="Low complexity" evidence="1">
    <location>
        <begin position="346"/>
        <end position="355"/>
    </location>
</feature>
<feature type="region of interest" description="Disordered" evidence="1">
    <location>
        <begin position="821"/>
        <end position="959"/>
    </location>
</feature>
<feature type="compositionally biased region" description="Basic and acidic residues" evidence="1">
    <location>
        <begin position="603"/>
        <end position="613"/>
    </location>
</feature>
<feature type="compositionally biased region" description="Low complexity" evidence="1">
    <location>
        <begin position="932"/>
        <end position="945"/>
    </location>
</feature>
<organism evidence="2 3">
    <name type="scientific">Rhodotorula toruloides</name>
    <name type="common">Yeast</name>
    <name type="synonym">Rhodosporidium toruloides</name>
    <dbReference type="NCBI Taxonomy" id="5286"/>
    <lineage>
        <taxon>Eukaryota</taxon>
        <taxon>Fungi</taxon>
        <taxon>Dikarya</taxon>
        <taxon>Basidiomycota</taxon>
        <taxon>Pucciniomycotina</taxon>
        <taxon>Microbotryomycetes</taxon>
        <taxon>Sporidiobolales</taxon>
        <taxon>Sporidiobolaceae</taxon>
        <taxon>Rhodotorula</taxon>
    </lineage>
</organism>
<feature type="region of interest" description="Disordered" evidence="1">
    <location>
        <begin position="595"/>
        <end position="643"/>
    </location>
</feature>
<dbReference type="InterPro" id="IPR015943">
    <property type="entry name" value="WD40/YVTN_repeat-like_dom_sf"/>
</dbReference>
<dbReference type="EMBL" id="BJWK01000011">
    <property type="protein sequence ID" value="GEM10640.1"/>
    <property type="molecule type" value="Genomic_DNA"/>
</dbReference>
<feature type="region of interest" description="Disordered" evidence="1">
    <location>
        <begin position="672"/>
        <end position="734"/>
    </location>
</feature>
<feature type="compositionally biased region" description="Basic and acidic residues" evidence="1">
    <location>
        <begin position="778"/>
        <end position="797"/>
    </location>
</feature>
<dbReference type="PANTHER" id="PTHR24216:SF65">
    <property type="entry name" value="PAXILLIN-LIKE PROTEIN 1"/>
    <property type="match status" value="1"/>
</dbReference>
<feature type="compositionally biased region" description="Low complexity" evidence="1">
    <location>
        <begin position="702"/>
        <end position="716"/>
    </location>
</feature>
<comment type="caution">
    <text evidence="2">The sequence shown here is derived from an EMBL/GenBank/DDBJ whole genome shotgun (WGS) entry which is preliminary data.</text>
</comment>
<reference evidence="2 3" key="1">
    <citation type="submission" date="2019-07" db="EMBL/GenBank/DDBJ databases">
        <title>Rhodotorula toruloides NBRC10032 genome sequencing.</title>
        <authorList>
            <person name="Shida Y."/>
            <person name="Takaku H."/>
            <person name="Ogasawara W."/>
            <person name="Mori K."/>
        </authorList>
    </citation>
    <scope>NUCLEOTIDE SEQUENCE [LARGE SCALE GENOMIC DNA]</scope>
    <source>
        <strain evidence="2 3">NBRC10032</strain>
    </source>
</reference>
<protein>
    <submittedName>
        <fullName evidence="2">Proteophosphoglycan ppg4</fullName>
    </submittedName>
</protein>
<gene>
    <name evidence="2" type="ORF">Rt10032_c11g4657</name>
</gene>
<evidence type="ECO:0000313" key="3">
    <source>
        <dbReference type="Proteomes" id="UP000321518"/>
    </source>
</evidence>
<feature type="compositionally biased region" description="Polar residues" evidence="1">
    <location>
        <begin position="908"/>
        <end position="917"/>
    </location>
</feature>
<dbReference type="Proteomes" id="UP000321518">
    <property type="component" value="Unassembled WGS sequence"/>
</dbReference>
<dbReference type="PANTHER" id="PTHR24216">
    <property type="entry name" value="PAXILLIN-RELATED"/>
    <property type="match status" value="1"/>
</dbReference>
<feature type="region of interest" description="Disordered" evidence="1">
    <location>
        <begin position="760"/>
        <end position="797"/>
    </location>
</feature>
<dbReference type="Pfam" id="PF25499">
    <property type="entry name" value="Beta-prop_pof12"/>
    <property type="match status" value="1"/>
</dbReference>